<evidence type="ECO:0000256" key="1">
    <source>
        <dbReference type="ARBA" id="ARBA00010790"/>
    </source>
</evidence>
<dbReference type="OrthoDB" id="269227at2759"/>
<dbReference type="InterPro" id="IPR012132">
    <property type="entry name" value="GMC_OxRdtase"/>
</dbReference>
<dbReference type="EMBL" id="KZ308136">
    <property type="protein sequence ID" value="KAG8222502.1"/>
    <property type="molecule type" value="Genomic_DNA"/>
</dbReference>
<protein>
    <recommendedName>
        <fullName evidence="2">Glucose-methanol-choline oxidoreductase C-terminal domain-containing protein</fullName>
    </recommendedName>
</protein>
<comment type="similarity">
    <text evidence="1">Belongs to the GMC oxidoreductase family.</text>
</comment>
<feature type="domain" description="Glucose-methanol-choline oxidoreductase C-terminal" evidence="2">
    <location>
        <begin position="45"/>
        <end position="78"/>
    </location>
</feature>
<comment type="caution">
    <text evidence="3">The sequence shown here is derived from an EMBL/GenBank/DDBJ whole genome shotgun (WGS) entry which is preliminary data.</text>
</comment>
<organism evidence="3 4">
    <name type="scientific">Ladona fulva</name>
    <name type="common">Scarce chaser dragonfly</name>
    <name type="synonym">Libellula fulva</name>
    <dbReference type="NCBI Taxonomy" id="123851"/>
    <lineage>
        <taxon>Eukaryota</taxon>
        <taxon>Metazoa</taxon>
        <taxon>Ecdysozoa</taxon>
        <taxon>Arthropoda</taxon>
        <taxon>Hexapoda</taxon>
        <taxon>Insecta</taxon>
        <taxon>Pterygota</taxon>
        <taxon>Palaeoptera</taxon>
        <taxon>Odonata</taxon>
        <taxon>Epiprocta</taxon>
        <taxon>Anisoptera</taxon>
        <taxon>Libelluloidea</taxon>
        <taxon>Libellulidae</taxon>
        <taxon>Ladona</taxon>
    </lineage>
</organism>
<dbReference type="Gene3D" id="3.50.50.60">
    <property type="entry name" value="FAD/NAD(P)-binding domain"/>
    <property type="match status" value="1"/>
</dbReference>
<dbReference type="PANTHER" id="PTHR11552:SF227">
    <property type="entry name" value="GLUCOSE DEHYDROGENASE [FAD, QUINONE]-LIKE PROTEIN"/>
    <property type="match status" value="1"/>
</dbReference>
<dbReference type="Proteomes" id="UP000792457">
    <property type="component" value="Unassembled WGS sequence"/>
</dbReference>
<dbReference type="GO" id="GO:0016614">
    <property type="term" value="F:oxidoreductase activity, acting on CH-OH group of donors"/>
    <property type="evidence" value="ECO:0007669"/>
    <property type="project" value="InterPro"/>
</dbReference>
<proteinExistence type="inferred from homology"/>
<dbReference type="InterPro" id="IPR036188">
    <property type="entry name" value="FAD/NAD-bd_sf"/>
</dbReference>
<reference evidence="3" key="1">
    <citation type="submission" date="2013-04" db="EMBL/GenBank/DDBJ databases">
        <authorList>
            <person name="Qu J."/>
            <person name="Murali S.C."/>
            <person name="Bandaranaike D."/>
            <person name="Bellair M."/>
            <person name="Blankenburg K."/>
            <person name="Chao H."/>
            <person name="Dinh H."/>
            <person name="Doddapaneni H."/>
            <person name="Downs B."/>
            <person name="Dugan-Rocha S."/>
            <person name="Elkadiri S."/>
            <person name="Gnanaolivu R.D."/>
            <person name="Hernandez B."/>
            <person name="Javaid M."/>
            <person name="Jayaseelan J.C."/>
            <person name="Lee S."/>
            <person name="Li M."/>
            <person name="Ming W."/>
            <person name="Munidasa M."/>
            <person name="Muniz J."/>
            <person name="Nguyen L."/>
            <person name="Ongeri F."/>
            <person name="Osuji N."/>
            <person name="Pu L.-L."/>
            <person name="Puazo M."/>
            <person name="Qu C."/>
            <person name="Quiroz J."/>
            <person name="Raj R."/>
            <person name="Weissenberger G."/>
            <person name="Xin Y."/>
            <person name="Zou X."/>
            <person name="Han Y."/>
            <person name="Richards S."/>
            <person name="Worley K."/>
            <person name="Muzny D."/>
            <person name="Gibbs R."/>
        </authorList>
    </citation>
    <scope>NUCLEOTIDE SEQUENCE</scope>
    <source>
        <strain evidence="3">Sampled in the wild</strain>
    </source>
</reference>
<evidence type="ECO:0000259" key="2">
    <source>
        <dbReference type="Pfam" id="PF05199"/>
    </source>
</evidence>
<keyword evidence="4" id="KW-1185">Reference proteome</keyword>
<evidence type="ECO:0000313" key="3">
    <source>
        <dbReference type="EMBL" id="KAG8222502.1"/>
    </source>
</evidence>
<name>A0A8K0NUU8_LADFU</name>
<gene>
    <name evidence="3" type="ORF">J437_LFUL009605</name>
</gene>
<evidence type="ECO:0000313" key="4">
    <source>
        <dbReference type="Proteomes" id="UP000792457"/>
    </source>
</evidence>
<accession>A0A8K0NUU8</accession>
<dbReference type="Pfam" id="PF05199">
    <property type="entry name" value="GMC_oxred_C"/>
    <property type="match status" value="1"/>
</dbReference>
<dbReference type="SUPFAM" id="SSF51905">
    <property type="entry name" value="FAD/NAD(P)-binding domain"/>
    <property type="match status" value="1"/>
</dbReference>
<sequence length="107" mass="11951">MGICQCRDLLGINLRPWSFVLSGYLQSQPDPYMELIFSSSLYICQWRVHGVRNVRVVDSSVMPAIVSGNTNAATIMIAEKGADMIKKFWNDLEGVCEVDNTDSCSDK</sequence>
<dbReference type="PANTHER" id="PTHR11552">
    <property type="entry name" value="GLUCOSE-METHANOL-CHOLINE GMC OXIDOREDUCTASE"/>
    <property type="match status" value="1"/>
</dbReference>
<dbReference type="InterPro" id="IPR007867">
    <property type="entry name" value="GMC_OxRtase_C"/>
</dbReference>
<dbReference type="AlphaFoldDB" id="A0A8K0NUU8"/>
<reference evidence="3" key="2">
    <citation type="submission" date="2017-10" db="EMBL/GenBank/DDBJ databases">
        <title>Ladona fulva Genome sequencing and assembly.</title>
        <authorList>
            <person name="Murali S."/>
            <person name="Richards S."/>
            <person name="Bandaranaike D."/>
            <person name="Bellair M."/>
            <person name="Blankenburg K."/>
            <person name="Chao H."/>
            <person name="Dinh H."/>
            <person name="Doddapaneni H."/>
            <person name="Dugan-Rocha S."/>
            <person name="Elkadiri S."/>
            <person name="Gnanaolivu R."/>
            <person name="Hernandez B."/>
            <person name="Skinner E."/>
            <person name="Javaid M."/>
            <person name="Lee S."/>
            <person name="Li M."/>
            <person name="Ming W."/>
            <person name="Munidasa M."/>
            <person name="Muniz J."/>
            <person name="Nguyen L."/>
            <person name="Hughes D."/>
            <person name="Osuji N."/>
            <person name="Pu L.-L."/>
            <person name="Puazo M."/>
            <person name="Qu C."/>
            <person name="Quiroz J."/>
            <person name="Raj R."/>
            <person name="Weissenberger G."/>
            <person name="Xin Y."/>
            <person name="Zou X."/>
            <person name="Han Y."/>
            <person name="Worley K."/>
            <person name="Muzny D."/>
            <person name="Gibbs R."/>
        </authorList>
    </citation>
    <scope>NUCLEOTIDE SEQUENCE</scope>
    <source>
        <strain evidence="3">Sampled in the wild</strain>
    </source>
</reference>
<dbReference type="GO" id="GO:0050660">
    <property type="term" value="F:flavin adenine dinucleotide binding"/>
    <property type="evidence" value="ECO:0007669"/>
    <property type="project" value="InterPro"/>
</dbReference>